<reference evidence="5 6" key="1">
    <citation type="submission" date="2019-05" db="EMBL/GenBank/DDBJ databases">
        <title>The compact genome of Giardia muris reveals important steps in the evolution of intestinal protozoan parasites.</title>
        <authorList>
            <person name="Xu F."/>
            <person name="Jimenez-Gonzalez A."/>
            <person name="Einarsson E."/>
            <person name="Astvaldsson A."/>
            <person name="Peirasmaki D."/>
            <person name="Eckmann L."/>
            <person name="Andersson J.O."/>
            <person name="Svard S.G."/>
            <person name="Jerlstrom-Hultqvist J."/>
        </authorList>
    </citation>
    <scope>NUCLEOTIDE SEQUENCE [LARGE SCALE GENOMIC DNA]</scope>
    <source>
        <strain evidence="5 6">Roberts-Thomson</strain>
    </source>
</reference>
<feature type="binding site" evidence="3">
    <location>
        <position position="50"/>
    </location>
    <ligand>
        <name>ATP</name>
        <dbReference type="ChEBI" id="CHEBI:30616"/>
    </ligand>
</feature>
<dbReference type="Pfam" id="PF00069">
    <property type="entry name" value="Pkinase"/>
    <property type="match status" value="1"/>
</dbReference>
<keyword evidence="1 3" id="KW-0547">Nucleotide-binding</keyword>
<keyword evidence="2 3" id="KW-0067">ATP-binding</keyword>
<dbReference type="SUPFAM" id="SSF56112">
    <property type="entry name" value="Protein kinase-like (PK-like)"/>
    <property type="match status" value="2"/>
</dbReference>
<dbReference type="GO" id="GO:0005634">
    <property type="term" value="C:nucleus"/>
    <property type="evidence" value="ECO:0007669"/>
    <property type="project" value="TreeGrafter"/>
</dbReference>
<evidence type="ECO:0000313" key="6">
    <source>
        <dbReference type="Proteomes" id="UP000315496"/>
    </source>
</evidence>
<dbReference type="PANTHER" id="PTHR44167:SF30">
    <property type="entry name" value="PHOSPHORYLASE KINASE"/>
    <property type="match status" value="1"/>
</dbReference>
<dbReference type="VEuPathDB" id="GiardiaDB:GMRT_12460"/>
<dbReference type="GO" id="GO:0044773">
    <property type="term" value="P:mitotic DNA damage checkpoint signaling"/>
    <property type="evidence" value="ECO:0007669"/>
    <property type="project" value="TreeGrafter"/>
</dbReference>
<dbReference type="GO" id="GO:0004674">
    <property type="term" value="F:protein serine/threonine kinase activity"/>
    <property type="evidence" value="ECO:0007669"/>
    <property type="project" value="TreeGrafter"/>
</dbReference>
<keyword evidence="6" id="KW-1185">Reference proteome</keyword>
<dbReference type="PROSITE" id="PS00108">
    <property type="entry name" value="PROTEIN_KINASE_ST"/>
    <property type="match status" value="1"/>
</dbReference>
<dbReference type="Proteomes" id="UP000315496">
    <property type="component" value="Chromosome 3"/>
</dbReference>
<dbReference type="Gene3D" id="1.10.510.10">
    <property type="entry name" value="Transferase(Phosphotransferase) domain 1"/>
    <property type="match status" value="2"/>
</dbReference>
<dbReference type="InterPro" id="IPR011009">
    <property type="entry name" value="Kinase-like_dom_sf"/>
</dbReference>
<dbReference type="PROSITE" id="PS50011">
    <property type="entry name" value="PROTEIN_KINASE_DOM"/>
    <property type="match status" value="1"/>
</dbReference>
<accession>A0A4Z1SPA3</accession>
<dbReference type="PANTHER" id="PTHR44167">
    <property type="entry name" value="OVARIAN-SPECIFIC SERINE/THREONINE-PROTEIN KINASE LOK-RELATED"/>
    <property type="match status" value="1"/>
</dbReference>
<evidence type="ECO:0000313" key="5">
    <source>
        <dbReference type="EMBL" id="TNJ27470.1"/>
    </source>
</evidence>
<dbReference type="InterPro" id="IPR000719">
    <property type="entry name" value="Prot_kinase_dom"/>
</dbReference>
<evidence type="ECO:0000256" key="2">
    <source>
        <dbReference type="ARBA" id="ARBA00022840"/>
    </source>
</evidence>
<evidence type="ECO:0000256" key="1">
    <source>
        <dbReference type="ARBA" id="ARBA00022741"/>
    </source>
</evidence>
<dbReference type="InterPro" id="IPR017441">
    <property type="entry name" value="Protein_kinase_ATP_BS"/>
</dbReference>
<dbReference type="EMBL" id="VDLU01000003">
    <property type="protein sequence ID" value="TNJ27470.1"/>
    <property type="molecule type" value="Genomic_DNA"/>
</dbReference>
<dbReference type="OrthoDB" id="347657at2759"/>
<dbReference type="GO" id="GO:0005524">
    <property type="term" value="F:ATP binding"/>
    <property type="evidence" value="ECO:0007669"/>
    <property type="project" value="UniProtKB-UniRule"/>
</dbReference>
<name>A0A4Z1SPA3_GIAMU</name>
<organism evidence="5 6">
    <name type="scientific">Giardia muris</name>
    <dbReference type="NCBI Taxonomy" id="5742"/>
    <lineage>
        <taxon>Eukaryota</taxon>
        <taxon>Metamonada</taxon>
        <taxon>Diplomonadida</taxon>
        <taxon>Hexamitidae</taxon>
        <taxon>Giardiinae</taxon>
        <taxon>Giardia</taxon>
    </lineage>
</organism>
<protein>
    <submittedName>
        <fullName evidence="5">Kinase</fullName>
    </submittedName>
</protein>
<sequence>MLDSPPVAGQTYNPPVVVGEYALYACIGTGTFGSVFLASEMATSRIFALKQLFTHITDSNGTLKEAQHLRKEADVEVRAMRLITVLPTRGVPSAHRAFSHGNSVFIAMELLHGVNFTNFLAHFRQTFFDTIPTVPTYYLKRVAHHLLCTLRHCHSNGVVHLDVKPDNITLIGPTRLVLFDYGQAHIISDNDLEDPAVDSRLGALAFLPPEILTTSELYTSSYLNLRKLDRERGEPNALHMSPPLGCQTCLLEPTLHHVTTLFPSFSATNAIEFEQELSLSTRLWLSGLQRVFERSKCLPTSSVQNFAFEQGSAKITSKDVCDVYDLSIMSNSASDSGFVSDCSIRSIPSELLVLVAAKFGLSNVKASRLYLFNSRLAIDSWSTGMVLLMCLLGDYPFKHLHMYEVIPAIQFMATAIFRQLAQTLKILITSHLDEYLAYLVDVEKGKNVNAPTGLIAETGPLPTDLNLDLFLLVTGLLHPDAKSRLSISEALGCPWLVDNAPESVLDPRVYDPDSSIYMKQQNMHASQYSESGTSVGLTTSDDSIHHCRALKRSATERFVSSLGDMGGNKQLVSSCLSQSGHLRPREQSAGLHLIQTKSSDISEPEHRPFDLKAFQLGNRTQVTTSTDADLIFTSSDSEGSSFTAGP</sequence>
<dbReference type="SMART" id="SM00220">
    <property type="entry name" value="S_TKc"/>
    <property type="match status" value="1"/>
</dbReference>
<evidence type="ECO:0000259" key="4">
    <source>
        <dbReference type="PROSITE" id="PS50011"/>
    </source>
</evidence>
<keyword evidence="5" id="KW-0808">Transferase</keyword>
<dbReference type="PROSITE" id="PS00107">
    <property type="entry name" value="PROTEIN_KINASE_ATP"/>
    <property type="match status" value="1"/>
</dbReference>
<keyword evidence="5" id="KW-0418">Kinase</keyword>
<dbReference type="InterPro" id="IPR008271">
    <property type="entry name" value="Ser/Thr_kinase_AS"/>
</dbReference>
<gene>
    <name evidence="5" type="ORF">GMRT_12460</name>
</gene>
<comment type="caution">
    <text evidence="5">The sequence shown here is derived from an EMBL/GenBank/DDBJ whole genome shotgun (WGS) entry which is preliminary data.</text>
</comment>
<evidence type="ECO:0000256" key="3">
    <source>
        <dbReference type="PROSITE-ProRule" id="PRU10141"/>
    </source>
</evidence>
<proteinExistence type="predicted"/>
<feature type="domain" description="Protein kinase" evidence="4">
    <location>
        <begin position="21"/>
        <end position="496"/>
    </location>
</feature>
<dbReference type="CDD" id="cd00180">
    <property type="entry name" value="PKc"/>
    <property type="match status" value="1"/>
</dbReference>
<dbReference type="AlphaFoldDB" id="A0A4Z1SPA3"/>